<evidence type="ECO:0000256" key="8">
    <source>
        <dbReference type="PROSITE-ProRule" id="PRU00035"/>
    </source>
</evidence>
<feature type="compositionally biased region" description="Basic and acidic residues" evidence="9">
    <location>
        <begin position="271"/>
        <end position="298"/>
    </location>
</feature>
<feature type="domain" description="Bromo" evidence="10">
    <location>
        <begin position="59"/>
        <end position="129"/>
    </location>
</feature>
<name>A0A673YIA5_SALTR</name>
<evidence type="ECO:0000256" key="4">
    <source>
        <dbReference type="ARBA" id="ARBA00023015"/>
    </source>
</evidence>
<reference evidence="12" key="2">
    <citation type="submission" date="2025-09" db="UniProtKB">
        <authorList>
            <consortium name="Ensembl"/>
        </authorList>
    </citation>
    <scope>IDENTIFICATION</scope>
</reference>
<dbReference type="InterPro" id="IPR036427">
    <property type="entry name" value="Bromodomain-like_sf"/>
</dbReference>
<keyword evidence="3" id="KW-0156">Chromatin regulator</keyword>
<dbReference type="GO" id="GO:0003682">
    <property type="term" value="F:chromatin binding"/>
    <property type="evidence" value="ECO:0007669"/>
    <property type="project" value="InterPro"/>
</dbReference>
<dbReference type="Proteomes" id="UP000472277">
    <property type="component" value="Chromosome 16"/>
</dbReference>
<keyword evidence="13" id="KW-1185">Reference proteome</keyword>
<dbReference type="PRINTS" id="PR00503">
    <property type="entry name" value="BROMODOMAIN"/>
</dbReference>
<dbReference type="SMART" id="SM00297">
    <property type="entry name" value="BROMO"/>
    <property type="match status" value="2"/>
</dbReference>
<dbReference type="Gene3D" id="1.20.920.10">
    <property type="entry name" value="Bromodomain-like"/>
    <property type="match status" value="3"/>
</dbReference>
<feature type="domain" description="BAH" evidence="11">
    <location>
        <begin position="321"/>
        <end position="396"/>
    </location>
</feature>
<dbReference type="PANTHER" id="PTHR16062">
    <property type="entry name" value="SWI/SNF-RELATED"/>
    <property type="match status" value="1"/>
</dbReference>
<dbReference type="AlphaFoldDB" id="A0A673YIA5"/>
<reference evidence="12" key="1">
    <citation type="submission" date="2025-08" db="UniProtKB">
        <authorList>
            <consortium name="Ensembl"/>
        </authorList>
    </citation>
    <scope>IDENTIFICATION</scope>
</reference>
<evidence type="ECO:0000256" key="7">
    <source>
        <dbReference type="ARBA" id="ARBA00023242"/>
    </source>
</evidence>
<evidence type="ECO:0000256" key="6">
    <source>
        <dbReference type="ARBA" id="ARBA00023163"/>
    </source>
</evidence>
<dbReference type="InterPro" id="IPR001487">
    <property type="entry name" value="Bromodomain"/>
</dbReference>
<dbReference type="PROSITE" id="PS51038">
    <property type="entry name" value="BAH"/>
    <property type="match status" value="1"/>
</dbReference>
<accession>A0A673YIA5</accession>
<dbReference type="InterPro" id="IPR043151">
    <property type="entry name" value="BAH_sf"/>
</dbReference>
<evidence type="ECO:0000256" key="5">
    <source>
        <dbReference type="ARBA" id="ARBA00023117"/>
    </source>
</evidence>
<sequence length="396" mass="46052">MLIQVYNDANILEKIMKGKQRDLLKIRKSGITPKSKYLTPLQQKLNELYEAVKNFADKCGRLLSTIFLWLPSRAELPNYYIAIKKPVDMEKVKSHMLTNKYQDVDSLVENLVLMFNNACTYKKPESLIYRDALVLHRVLLETRRDLEGGEDAHVPDVARLIQELVHSLFVSVLGYQDDEGRCYSDSLAEIPATDPSSPNRPPLNFEIIRTNVDRGRYKRLDLTDSEIFEDAVELQQFFIRIRDELRKNGEILLTPALSYISKHLSNDVEKQKKEKLPKEIKEDKLKREEEKKAEKSEDPAGGAWQSGLQGTYSQDCSFKDSMYHVGDYVYVEPAEPNLQPHIVCIERLWQDDEQESRLPSHWLKSKGAHSTMADTLWRLRDLMLRDTLYIRQTYNL</sequence>
<dbReference type="InterPro" id="IPR001025">
    <property type="entry name" value="BAH_dom"/>
</dbReference>
<keyword evidence="4" id="KW-0805">Transcription regulation</keyword>
<keyword evidence="5 8" id="KW-0103">Bromodomain</keyword>
<dbReference type="Ensembl" id="ENSSTUT00000035926.1">
    <property type="protein sequence ID" value="ENSSTUP00000034378.1"/>
    <property type="gene ID" value="ENSSTUG00000014662.1"/>
</dbReference>
<dbReference type="Pfam" id="PF00439">
    <property type="entry name" value="Bromodomain"/>
    <property type="match status" value="1"/>
</dbReference>
<proteinExistence type="predicted"/>
<dbReference type="PROSITE" id="PS50014">
    <property type="entry name" value="BROMODOMAIN_2"/>
    <property type="match status" value="1"/>
</dbReference>
<evidence type="ECO:0000259" key="10">
    <source>
        <dbReference type="PROSITE" id="PS50014"/>
    </source>
</evidence>
<dbReference type="InterPro" id="IPR018359">
    <property type="entry name" value="Bromodomain_CS"/>
</dbReference>
<protein>
    <recommendedName>
        <fullName evidence="14">Bromo domain-containing protein</fullName>
    </recommendedName>
</protein>
<evidence type="ECO:0008006" key="14">
    <source>
        <dbReference type="Google" id="ProtNLM"/>
    </source>
</evidence>
<keyword evidence="7" id="KW-0539">Nucleus</keyword>
<dbReference type="InterPro" id="IPR037382">
    <property type="entry name" value="Rsc/polybromo"/>
</dbReference>
<evidence type="ECO:0000256" key="9">
    <source>
        <dbReference type="SAM" id="MobiDB-lite"/>
    </source>
</evidence>
<keyword evidence="6" id="KW-0804">Transcription</keyword>
<dbReference type="PROSITE" id="PS00633">
    <property type="entry name" value="BROMODOMAIN_1"/>
    <property type="match status" value="1"/>
</dbReference>
<comment type="subcellular location">
    <subcellularLocation>
        <location evidence="1">Nucleus</location>
    </subcellularLocation>
</comment>
<organism evidence="12 13">
    <name type="scientific">Salmo trutta</name>
    <name type="common">Brown trout</name>
    <dbReference type="NCBI Taxonomy" id="8032"/>
    <lineage>
        <taxon>Eukaryota</taxon>
        <taxon>Metazoa</taxon>
        <taxon>Chordata</taxon>
        <taxon>Craniata</taxon>
        <taxon>Vertebrata</taxon>
        <taxon>Euteleostomi</taxon>
        <taxon>Actinopterygii</taxon>
        <taxon>Neopterygii</taxon>
        <taxon>Teleostei</taxon>
        <taxon>Protacanthopterygii</taxon>
        <taxon>Salmoniformes</taxon>
        <taxon>Salmonidae</taxon>
        <taxon>Salmoninae</taxon>
        <taxon>Salmo</taxon>
    </lineage>
</organism>
<evidence type="ECO:0000256" key="1">
    <source>
        <dbReference type="ARBA" id="ARBA00004123"/>
    </source>
</evidence>
<keyword evidence="2" id="KW-0677">Repeat</keyword>
<evidence type="ECO:0000259" key="11">
    <source>
        <dbReference type="PROSITE" id="PS51038"/>
    </source>
</evidence>
<dbReference type="GO" id="GO:0006338">
    <property type="term" value="P:chromatin remodeling"/>
    <property type="evidence" value="ECO:0007669"/>
    <property type="project" value="InterPro"/>
</dbReference>
<dbReference type="GO" id="GO:0006368">
    <property type="term" value="P:transcription elongation by RNA polymerase II"/>
    <property type="evidence" value="ECO:0007669"/>
    <property type="project" value="TreeGrafter"/>
</dbReference>
<dbReference type="SUPFAM" id="SSF47370">
    <property type="entry name" value="Bromodomain"/>
    <property type="match status" value="1"/>
</dbReference>
<evidence type="ECO:0000256" key="2">
    <source>
        <dbReference type="ARBA" id="ARBA00022737"/>
    </source>
</evidence>
<dbReference type="PANTHER" id="PTHR16062:SF19">
    <property type="entry name" value="PROTEIN POLYBROMO-1"/>
    <property type="match status" value="1"/>
</dbReference>
<dbReference type="Gene3D" id="2.30.30.490">
    <property type="match status" value="1"/>
</dbReference>
<dbReference type="FunFam" id="1.20.920.10:FF:000006">
    <property type="entry name" value="protein polybromo-1 isoform X1"/>
    <property type="match status" value="1"/>
</dbReference>
<dbReference type="GeneTree" id="ENSGT00390000003017"/>
<evidence type="ECO:0000313" key="12">
    <source>
        <dbReference type="Ensembl" id="ENSSTUP00000034378.1"/>
    </source>
</evidence>
<dbReference type="GO" id="GO:0016586">
    <property type="term" value="C:RSC-type complex"/>
    <property type="evidence" value="ECO:0007669"/>
    <property type="project" value="InterPro"/>
</dbReference>
<dbReference type="GO" id="GO:0016514">
    <property type="term" value="C:SWI/SNF complex"/>
    <property type="evidence" value="ECO:0007669"/>
    <property type="project" value="TreeGrafter"/>
</dbReference>
<evidence type="ECO:0000256" key="3">
    <source>
        <dbReference type="ARBA" id="ARBA00022853"/>
    </source>
</evidence>
<feature type="region of interest" description="Disordered" evidence="9">
    <location>
        <begin position="271"/>
        <end position="308"/>
    </location>
</feature>
<evidence type="ECO:0000313" key="13">
    <source>
        <dbReference type="Proteomes" id="UP000472277"/>
    </source>
</evidence>